<sequence>MRGANATGKLSKSRHISVTSTPEFERSCNAKDELHGQSPEPSIPTKHLTSAHFHSHCTLHSHKTRLQILGTYQHGAMSDVTPIGPNPPRYYTPSLKWIHPPESVNCPRYWKRP</sequence>
<accession>A0ACC0BK89</accession>
<proteinExistence type="predicted"/>
<dbReference type="EMBL" id="CM044703">
    <property type="protein sequence ID" value="KAI5673034.1"/>
    <property type="molecule type" value="Genomic_DNA"/>
</dbReference>
<gene>
    <name evidence="1" type="ORF">M9H77_13398</name>
</gene>
<evidence type="ECO:0000313" key="1">
    <source>
        <dbReference type="EMBL" id="KAI5673034.1"/>
    </source>
</evidence>
<evidence type="ECO:0000313" key="2">
    <source>
        <dbReference type="Proteomes" id="UP001060085"/>
    </source>
</evidence>
<keyword evidence="2" id="KW-1185">Reference proteome</keyword>
<name>A0ACC0BK89_CATRO</name>
<comment type="caution">
    <text evidence="1">The sequence shown here is derived from an EMBL/GenBank/DDBJ whole genome shotgun (WGS) entry which is preliminary data.</text>
</comment>
<dbReference type="Proteomes" id="UP001060085">
    <property type="component" value="Linkage Group LG03"/>
</dbReference>
<reference evidence="2" key="1">
    <citation type="journal article" date="2023" name="Nat. Plants">
        <title>Single-cell RNA sequencing provides a high-resolution roadmap for understanding the multicellular compartmentation of specialized metabolism.</title>
        <authorList>
            <person name="Sun S."/>
            <person name="Shen X."/>
            <person name="Li Y."/>
            <person name="Li Y."/>
            <person name="Wang S."/>
            <person name="Li R."/>
            <person name="Zhang H."/>
            <person name="Shen G."/>
            <person name="Guo B."/>
            <person name="Wei J."/>
            <person name="Xu J."/>
            <person name="St-Pierre B."/>
            <person name="Chen S."/>
            <person name="Sun C."/>
        </authorList>
    </citation>
    <scope>NUCLEOTIDE SEQUENCE [LARGE SCALE GENOMIC DNA]</scope>
</reference>
<organism evidence="1 2">
    <name type="scientific">Catharanthus roseus</name>
    <name type="common">Madagascar periwinkle</name>
    <name type="synonym">Vinca rosea</name>
    <dbReference type="NCBI Taxonomy" id="4058"/>
    <lineage>
        <taxon>Eukaryota</taxon>
        <taxon>Viridiplantae</taxon>
        <taxon>Streptophyta</taxon>
        <taxon>Embryophyta</taxon>
        <taxon>Tracheophyta</taxon>
        <taxon>Spermatophyta</taxon>
        <taxon>Magnoliopsida</taxon>
        <taxon>eudicotyledons</taxon>
        <taxon>Gunneridae</taxon>
        <taxon>Pentapetalae</taxon>
        <taxon>asterids</taxon>
        <taxon>lamiids</taxon>
        <taxon>Gentianales</taxon>
        <taxon>Apocynaceae</taxon>
        <taxon>Rauvolfioideae</taxon>
        <taxon>Vinceae</taxon>
        <taxon>Catharanthinae</taxon>
        <taxon>Catharanthus</taxon>
    </lineage>
</organism>
<protein>
    <submittedName>
        <fullName evidence="1">Uncharacterized protein</fullName>
    </submittedName>
</protein>